<gene>
    <name evidence="2" type="ORF">FO440_19015</name>
</gene>
<sequence length="204" mass="23377">MKLFGLLVVFCCLMGTVKAQSQHPALPTLGKNDTIKTYVTLLDNEMVPWIVVPEVVIRAARIFKTEADRRAFNLLRYNVVKVIPYAHEAGDIYRKLQRDLAMTGDKDKQKQLISDCNDKIKALFKKDIENLTISQGDILIKLVNRETDITTYNLVKDLKGWGTAMIYQSIARIVGHNLKETYDRDEQHDIEAILQEAGYDSYRN</sequence>
<accession>A0A556MF98</accession>
<evidence type="ECO:0000256" key="1">
    <source>
        <dbReference type="SAM" id="SignalP"/>
    </source>
</evidence>
<dbReference type="OrthoDB" id="1491885at2"/>
<comment type="caution">
    <text evidence="2">The sequence shown here is derived from an EMBL/GenBank/DDBJ whole genome shotgun (WGS) entry which is preliminary data.</text>
</comment>
<dbReference type="EMBL" id="VLPK01000004">
    <property type="protein sequence ID" value="TSJ38606.1"/>
    <property type="molecule type" value="Genomic_DNA"/>
</dbReference>
<keyword evidence="3" id="KW-1185">Reference proteome</keyword>
<organism evidence="2 3">
    <name type="scientific">Mucilaginibacter corticis</name>
    <dbReference type="NCBI Taxonomy" id="2597670"/>
    <lineage>
        <taxon>Bacteria</taxon>
        <taxon>Pseudomonadati</taxon>
        <taxon>Bacteroidota</taxon>
        <taxon>Sphingobacteriia</taxon>
        <taxon>Sphingobacteriales</taxon>
        <taxon>Sphingobacteriaceae</taxon>
        <taxon>Mucilaginibacter</taxon>
    </lineage>
</organism>
<dbReference type="InterPro" id="IPR025636">
    <property type="entry name" value="DUF4294"/>
</dbReference>
<dbReference type="AlphaFoldDB" id="A0A556MF98"/>
<feature type="signal peptide" evidence="1">
    <location>
        <begin position="1"/>
        <end position="21"/>
    </location>
</feature>
<protein>
    <submittedName>
        <fullName evidence="2">DUF4294 domain-containing protein</fullName>
    </submittedName>
</protein>
<dbReference type="Proteomes" id="UP000318733">
    <property type="component" value="Unassembled WGS sequence"/>
</dbReference>
<evidence type="ECO:0000313" key="2">
    <source>
        <dbReference type="EMBL" id="TSJ38606.1"/>
    </source>
</evidence>
<feature type="chain" id="PRO_5022195510" evidence="1">
    <location>
        <begin position="22"/>
        <end position="204"/>
    </location>
</feature>
<proteinExistence type="predicted"/>
<name>A0A556MF98_9SPHI</name>
<keyword evidence="1" id="KW-0732">Signal</keyword>
<reference evidence="2 3" key="1">
    <citation type="submission" date="2019-07" db="EMBL/GenBank/DDBJ databases">
        <authorList>
            <person name="Huq M.A."/>
        </authorList>
    </citation>
    <scope>NUCLEOTIDE SEQUENCE [LARGE SCALE GENOMIC DNA]</scope>
    <source>
        <strain evidence="2 3">MAH-19</strain>
    </source>
</reference>
<dbReference type="Pfam" id="PF14127">
    <property type="entry name" value="DUF4294"/>
    <property type="match status" value="1"/>
</dbReference>
<evidence type="ECO:0000313" key="3">
    <source>
        <dbReference type="Proteomes" id="UP000318733"/>
    </source>
</evidence>